<comment type="caution">
    <text evidence="2">The sequence shown here is derived from an EMBL/GenBank/DDBJ whole genome shotgun (WGS) entry which is preliminary data.</text>
</comment>
<evidence type="ECO:0000313" key="2">
    <source>
        <dbReference type="EMBL" id="ETO71408.1"/>
    </source>
</evidence>
<feature type="region of interest" description="Disordered" evidence="1">
    <location>
        <begin position="1126"/>
        <end position="1146"/>
    </location>
</feature>
<dbReference type="OrthoDB" id="118581at2759"/>
<feature type="compositionally biased region" description="Basic and acidic residues" evidence="1">
    <location>
        <begin position="1126"/>
        <end position="1136"/>
    </location>
</feature>
<dbReference type="Proteomes" id="UP000028582">
    <property type="component" value="Unassembled WGS sequence"/>
</dbReference>
<proteinExistence type="predicted"/>
<feature type="compositionally biased region" description="Acidic residues" evidence="1">
    <location>
        <begin position="1056"/>
        <end position="1067"/>
    </location>
</feature>
<dbReference type="EMBL" id="ANJA01002211">
    <property type="protein sequence ID" value="ETO71408.1"/>
    <property type="molecule type" value="Genomic_DNA"/>
</dbReference>
<feature type="region of interest" description="Disordered" evidence="1">
    <location>
        <begin position="1041"/>
        <end position="1104"/>
    </location>
</feature>
<sequence>MALNDHGAATSPPERILSLLGLDKSSVADDLRVLVSSRFRPPQQAQLVDILSAMQSTPALSSVTTWFSHQFDPTDDVEHYLQDLIRMHHYIAAHDRQRPLRSRHLESLESSDNAVTSHLIHFYASFADSKDRHLLTKIYQTLGLSRAISYCVVAKTMPFKVQKEFLDLFAEDLPELREWINWLDELEHAAVGKEGGVAEVYGPGYESAVNFVSRAIKEHCILTWLALLRPLDTAKRLALIDAIHKLLAASNNSGFLSTTTSTLKKLGRFYETTGVSAVKLLDLDVAVRHELSLLLEEFPTIILITLFTKFNNEKMIHLVVKRGLLFFPKNDLVKMLDALAPAETTAIEVFVTTLFNFGRQKVDFLLLFLTFSPQSQLRFLDLMVATSNSPLNADTSGHEEDPEDAFAIQDLLTGNNFLLKFFLYAGLKSPDLVIQKLSTLPTEIVHQMMYTIVVHSAEDLVVLGRGLETIELPCLQPFLRLFLAIPLDWREVLVKLVEDMPGEETQPLYDTILHLQATCQDKVTTVLQMLGALDKKGKTILCRDILNHPDVPSSIEIHAKVLLYLCECDLARRKVLRLLRAIPFTKYDCLLYFLRTQRMPEQVALTRLMLSMPSDANCRLLAKMSAWPLEALDAFFQLLLMLAKVEYKMFAKLMGSQYVTDEQLQVFITVAVDMMNQASSRELVIFAAELPVHIRDLFFEMLTDRPEKGVLLRIIGYSTRMPPELMHILVALFHRMSWEIRSFFIEQLRVLEGFNDVENLAEVASSLQDNEALKLLVLLLNPLQFQIRVSLIALFLQLSVHERALLLARLVKMPKSSVGSFCTAICSSSCEPVSASFCRVIGLVDPKYHTSLLRLLASEPLWFFLRLMAEHCDVENSLQQTTELLNQVAKTVCLFSLDDHLLLLRDVIRAALGDAMPLSDVVAVLALFSEVSKLLEFLRYVIGFAKSARTSLIFRVLSKYQQPAFIFEMCRILDLDDAVFALKRLDRMYQRRHEELDKAMESLSRLFAGGNVQVKDDFCDLIVGFRGLSAAVDEEANGSDRIVIPRATESIPHDEETSDEDEDEDDPDRPLRLPSTTPPSHQPVALNRHLQRTRPGQAFPRKRTDRKAWWQDLDDTSFLLLPSDRHSEASLERQEQQESPPKNLPSVFALTEQPHSVRLNEDTKPLDLDDTTTSLETLPQIDVPPPINTWQPQAGQHSNISLNRSESAPTTLSYENDTQWSKQKRSRGVAAALNSPPEFHVGRDKGADFLQKQRNRVFQEKGASRIRHAKTLIAQDHVMEVRVCRALGKRVPILQTTLSPLSRPDPHTVESAVNMLAKAAQLRESSPQGFVTEAPMHSPIPAKHHTRILPTSPTIPANPSAKPETELSCEPVASW</sequence>
<gene>
    <name evidence="2" type="ORF">F444_12266</name>
</gene>
<organism evidence="2 3">
    <name type="scientific">Phytophthora nicotianae P1976</name>
    <dbReference type="NCBI Taxonomy" id="1317066"/>
    <lineage>
        <taxon>Eukaryota</taxon>
        <taxon>Sar</taxon>
        <taxon>Stramenopiles</taxon>
        <taxon>Oomycota</taxon>
        <taxon>Peronosporomycetes</taxon>
        <taxon>Peronosporales</taxon>
        <taxon>Peronosporaceae</taxon>
        <taxon>Phytophthora</taxon>
    </lineage>
</organism>
<feature type="compositionally biased region" description="Polar residues" evidence="1">
    <location>
        <begin position="1205"/>
        <end position="1221"/>
    </location>
</feature>
<accession>A0A080ZXP7</accession>
<reference evidence="2 3" key="1">
    <citation type="submission" date="2013-11" db="EMBL/GenBank/DDBJ databases">
        <title>The Genome Sequence of Phytophthora parasitica P1976.</title>
        <authorList>
            <consortium name="The Broad Institute Genomics Platform"/>
            <person name="Russ C."/>
            <person name="Tyler B."/>
            <person name="Panabieres F."/>
            <person name="Shan W."/>
            <person name="Tripathy S."/>
            <person name="Grunwald N."/>
            <person name="Machado M."/>
            <person name="Johnson C.S."/>
            <person name="Walker B."/>
            <person name="Young S."/>
            <person name="Zeng Q."/>
            <person name="Gargeya S."/>
            <person name="Fitzgerald M."/>
            <person name="Haas B."/>
            <person name="Abouelleil A."/>
            <person name="Allen A.W."/>
            <person name="Alvarado L."/>
            <person name="Arachchi H.M."/>
            <person name="Berlin A.M."/>
            <person name="Chapman S.B."/>
            <person name="Gainer-Dewar J."/>
            <person name="Goldberg J."/>
            <person name="Griggs A."/>
            <person name="Gujja S."/>
            <person name="Hansen M."/>
            <person name="Howarth C."/>
            <person name="Imamovic A."/>
            <person name="Ireland A."/>
            <person name="Larimer J."/>
            <person name="McCowan C."/>
            <person name="Murphy C."/>
            <person name="Pearson M."/>
            <person name="Poon T.W."/>
            <person name="Priest M."/>
            <person name="Roberts A."/>
            <person name="Saif S."/>
            <person name="Shea T."/>
            <person name="Sisk P."/>
            <person name="Sykes S."/>
            <person name="Wortman J."/>
            <person name="Nusbaum C."/>
            <person name="Birren B."/>
        </authorList>
    </citation>
    <scope>NUCLEOTIDE SEQUENCE [LARGE SCALE GENOMIC DNA]</scope>
    <source>
        <strain evidence="2 3">P1976</strain>
    </source>
</reference>
<feature type="region of interest" description="Disordered" evidence="1">
    <location>
        <begin position="1346"/>
        <end position="1375"/>
    </location>
</feature>
<evidence type="ECO:0000313" key="3">
    <source>
        <dbReference type="Proteomes" id="UP000028582"/>
    </source>
</evidence>
<name>A0A080ZXP7_PHYNI</name>
<protein>
    <submittedName>
        <fullName evidence="2">Uncharacterized protein</fullName>
    </submittedName>
</protein>
<evidence type="ECO:0000256" key="1">
    <source>
        <dbReference type="SAM" id="MobiDB-lite"/>
    </source>
</evidence>
<feature type="region of interest" description="Disordered" evidence="1">
    <location>
        <begin position="1205"/>
        <end position="1243"/>
    </location>
</feature>